<gene>
    <name evidence="1" type="ORF">HWA77_02005</name>
</gene>
<comment type="caution">
    <text evidence="1">The sequence shown here is derived from an EMBL/GenBank/DDBJ whole genome shotgun (WGS) entry which is preliminary data.</text>
</comment>
<organism evidence="1 2">
    <name type="scientific">Photobacterium damselae subsp. damselae</name>
    <name type="common">Listonella damsela</name>
    <dbReference type="NCBI Taxonomy" id="85581"/>
    <lineage>
        <taxon>Bacteria</taxon>
        <taxon>Pseudomonadati</taxon>
        <taxon>Pseudomonadota</taxon>
        <taxon>Gammaproteobacteria</taxon>
        <taxon>Vibrionales</taxon>
        <taxon>Vibrionaceae</taxon>
        <taxon>Photobacterium</taxon>
    </lineage>
</organism>
<dbReference type="Proteomes" id="UP000533429">
    <property type="component" value="Unassembled WGS sequence"/>
</dbReference>
<protein>
    <submittedName>
        <fullName evidence="1">Uncharacterized protein</fullName>
    </submittedName>
</protein>
<accession>A0A850QVD2</accession>
<name>A0A850QVD2_PHODD</name>
<proteinExistence type="predicted"/>
<evidence type="ECO:0000313" key="1">
    <source>
        <dbReference type="EMBL" id="NVO98980.1"/>
    </source>
</evidence>
<sequence>MNNYEALIRDKVEKDFPEKLFELEHFLLSLEQQHPRARKLGFQVASKIFGLYSAPRKNCGTKELCKLVKEVTSLYIKLKGFENNRNGFTHDQLKDFISDFRIQNLDTSLKHSCEKILIEYLNRPGDYCRQKLLEKEALLCIKALKAENKPVPVKVTNLVKLNGDGLQSVYSRFDVVLAKQLRWLSIPSKAHKQSRLMFDELDLFAVLIELEPKRIFQSVSNEKLKNLGQLVKNCRSSVLERELRIILTPQIKYRAVVEVLAFEYRQWLVTAVAAEIASRQLLSN</sequence>
<reference evidence="1 2" key="1">
    <citation type="submission" date="2020-06" db="EMBL/GenBank/DDBJ databases">
        <title>Photobacterium damselae subsp. damselae comparative genomics.</title>
        <authorList>
            <person name="Osorio C.R."/>
        </authorList>
    </citation>
    <scope>NUCLEOTIDE SEQUENCE [LARGE SCALE GENOMIC DNA]</scope>
    <source>
        <strain evidence="1 2">TW250/03</strain>
    </source>
</reference>
<evidence type="ECO:0000313" key="2">
    <source>
        <dbReference type="Proteomes" id="UP000533429"/>
    </source>
</evidence>
<dbReference type="AlphaFoldDB" id="A0A850QVD2"/>
<dbReference type="EMBL" id="JABXOR010000122">
    <property type="protein sequence ID" value="NVO98980.1"/>
    <property type="molecule type" value="Genomic_DNA"/>
</dbReference>